<dbReference type="InterPro" id="IPR003319">
    <property type="entry name" value="YMF19-like_N"/>
</dbReference>
<comment type="subunit">
    <text evidence="4">F-type ATPases have 2 components, CF(1) - the catalytic core - and CF(0) - the membrane proton channel. CF(1) has five subunits: alpha(3), beta(3), gamma(1), delta(1), epsilon(1). CF(0) has three main subunits: a, b and c.</text>
</comment>
<geneLocation type="mitochondrion" evidence="23"/>
<feature type="compositionally biased region" description="Polar residues" evidence="20">
    <location>
        <begin position="192"/>
        <end position="224"/>
    </location>
</feature>
<dbReference type="GO" id="GO:0031966">
    <property type="term" value="C:mitochondrial membrane"/>
    <property type="evidence" value="ECO:0007669"/>
    <property type="project" value="UniProtKB-SubCell"/>
</dbReference>
<evidence type="ECO:0000256" key="11">
    <source>
        <dbReference type="ARBA" id="ARBA00022840"/>
    </source>
</evidence>
<protein>
    <recommendedName>
        <fullName evidence="5">H(+)-transporting two-sector ATPase</fullName>
        <ecNumber evidence="5">7.1.2.2</ecNumber>
    </recommendedName>
    <alternativeName>
        <fullName evidence="18">Mitochondrial protein YMF19</fullName>
    </alternativeName>
</protein>
<evidence type="ECO:0000256" key="8">
    <source>
        <dbReference type="ARBA" id="ARBA00022692"/>
    </source>
</evidence>
<dbReference type="Pfam" id="PF02326">
    <property type="entry name" value="YMF19"/>
    <property type="match status" value="1"/>
</dbReference>
<evidence type="ECO:0000256" key="21">
    <source>
        <dbReference type="SAM" id="Phobius"/>
    </source>
</evidence>
<keyword evidence="6" id="KW-0813">Transport</keyword>
<keyword evidence="13 21" id="KW-1133">Transmembrane helix</keyword>
<comment type="catalytic activity">
    <reaction evidence="19">
        <text>ATP + H2O + 4 H(+)(in) = ADP + phosphate + 5 H(+)(out)</text>
        <dbReference type="Rhea" id="RHEA:57720"/>
        <dbReference type="ChEBI" id="CHEBI:15377"/>
        <dbReference type="ChEBI" id="CHEBI:15378"/>
        <dbReference type="ChEBI" id="CHEBI:30616"/>
        <dbReference type="ChEBI" id="CHEBI:43474"/>
        <dbReference type="ChEBI" id="CHEBI:456216"/>
        <dbReference type="EC" id="7.1.2.2"/>
    </reaction>
</comment>
<comment type="similarity">
    <text evidence="3">Belongs to the ATPase protein YMF19 family.</text>
</comment>
<reference evidence="23" key="1">
    <citation type="submission" date="2020-01" db="EMBL/GenBank/DDBJ databases">
        <title>The complete mitocondrion genome of Heveochlorella roystonensis contains a large direct repeat.</title>
        <authorList>
            <person name="Zhang J."/>
        </authorList>
    </citation>
    <scope>NUCLEOTIDE SEQUENCE</scope>
</reference>
<feature type="compositionally biased region" description="Basic and acidic residues" evidence="20">
    <location>
        <begin position="225"/>
        <end position="241"/>
    </location>
</feature>
<dbReference type="PANTHER" id="PTHR36816">
    <property type="entry name" value="ATP SYNTHASE PROTEIN YMF19"/>
    <property type="match status" value="1"/>
</dbReference>
<evidence type="ECO:0000256" key="14">
    <source>
        <dbReference type="ARBA" id="ARBA00023065"/>
    </source>
</evidence>
<evidence type="ECO:0000256" key="17">
    <source>
        <dbReference type="ARBA" id="ARBA00023310"/>
    </source>
</evidence>
<evidence type="ECO:0000256" key="10">
    <source>
        <dbReference type="ARBA" id="ARBA00022781"/>
    </source>
</evidence>
<keyword evidence="17" id="KW-0066">ATP synthesis</keyword>
<dbReference type="EMBL" id="MN934958">
    <property type="protein sequence ID" value="QHU78319.1"/>
    <property type="molecule type" value="Genomic_DNA"/>
</dbReference>
<dbReference type="EC" id="7.1.2.2" evidence="5"/>
<dbReference type="GO" id="GO:0006754">
    <property type="term" value="P:ATP biosynthetic process"/>
    <property type="evidence" value="ECO:0007669"/>
    <property type="project" value="UniProtKB-KW"/>
</dbReference>
<evidence type="ECO:0000256" key="13">
    <source>
        <dbReference type="ARBA" id="ARBA00022989"/>
    </source>
</evidence>
<sequence>MPQLDKVTFLSQFFWLLVFFFGFYIFQLKYFLPEMSRILKFRKKTLNRSSAFTLQEENSKVRNSASTVLENLFKNSRNVFKRLSLKSDNLFSDYANKYNQNNLKKGNIKYLQSIAEKSLSKDLAMLAVNHDFSEKMFSSRLLERILLVSRKSIASSSVIDRSSLKNRGYITTSPNVNNKSKLEDNKKLRKGSSISSLEATAPSQQATTFNEGKMSSTSPKSKPLNSEKSKATSKKDFDKAVSESTKTTKKKKT</sequence>
<evidence type="ECO:0000256" key="15">
    <source>
        <dbReference type="ARBA" id="ARBA00023128"/>
    </source>
</evidence>
<comment type="function">
    <text evidence="1">This is one of the chains of the nonenzymatic component (CF(0) subunit) of the mitochondrial ATPase complex.</text>
</comment>
<keyword evidence="12" id="KW-1278">Translocase</keyword>
<gene>
    <name evidence="23" type="primary">ymf19</name>
</gene>
<evidence type="ECO:0000256" key="1">
    <source>
        <dbReference type="ARBA" id="ARBA00003096"/>
    </source>
</evidence>
<dbReference type="PANTHER" id="PTHR36816:SF1">
    <property type="entry name" value="ATP SYNTHASE PROTEIN YMF19"/>
    <property type="match status" value="1"/>
</dbReference>
<dbReference type="InterPro" id="IPR044975">
    <property type="entry name" value="YMF19-like"/>
</dbReference>
<keyword evidence="8 21" id="KW-0812">Transmembrane</keyword>
<evidence type="ECO:0000256" key="16">
    <source>
        <dbReference type="ARBA" id="ARBA00023136"/>
    </source>
</evidence>
<evidence type="ECO:0000256" key="2">
    <source>
        <dbReference type="ARBA" id="ARBA00004304"/>
    </source>
</evidence>
<evidence type="ECO:0000256" key="18">
    <source>
        <dbReference type="ARBA" id="ARBA00030649"/>
    </source>
</evidence>
<dbReference type="GeneID" id="44153550"/>
<evidence type="ECO:0000259" key="22">
    <source>
        <dbReference type="Pfam" id="PF02326"/>
    </source>
</evidence>
<keyword evidence="9" id="KW-0547">Nucleotide-binding</keyword>
<comment type="subcellular location">
    <subcellularLocation>
        <location evidence="2">Mitochondrion membrane</location>
        <topology evidence="2">Single-pass membrane protein</topology>
    </subcellularLocation>
</comment>
<evidence type="ECO:0000256" key="9">
    <source>
        <dbReference type="ARBA" id="ARBA00022741"/>
    </source>
</evidence>
<keyword evidence="15 23" id="KW-0496">Mitochondrion</keyword>
<keyword evidence="11" id="KW-0067">ATP-binding</keyword>
<feature type="domain" description="ATP synthase YMF19-like N-terminal" evidence="22">
    <location>
        <begin position="2"/>
        <end position="77"/>
    </location>
</feature>
<dbReference type="AlphaFoldDB" id="A0A6C0M711"/>
<keyword evidence="10" id="KW-0375">Hydrogen ion transport</keyword>
<evidence type="ECO:0000256" key="12">
    <source>
        <dbReference type="ARBA" id="ARBA00022967"/>
    </source>
</evidence>
<evidence type="ECO:0000256" key="19">
    <source>
        <dbReference type="ARBA" id="ARBA00048383"/>
    </source>
</evidence>
<evidence type="ECO:0000256" key="4">
    <source>
        <dbReference type="ARBA" id="ARBA00011648"/>
    </source>
</evidence>
<evidence type="ECO:0000256" key="5">
    <source>
        <dbReference type="ARBA" id="ARBA00012473"/>
    </source>
</evidence>
<evidence type="ECO:0000256" key="7">
    <source>
        <dbReference type="ARBA" id="ARBA00022547"/>
    </source>
</evidence>
<dbReference type="GO" id="GO:1902600">
    <property type="term" value="P:proton transmembrane transport"/>
    <property type="evidence" value="ECO:0007669"/>
    <property type="project" value="UniProtKB-KW"/>
</dbReference>
<evidence type="ECO:0000256" key="3">
    <source>
        <dbReference type="ARBA" id="ARBA00010946"/>
    </source>
</evidence>
<dbReference type="GO" id="GO:0005524">
    <property type="term" value="F:ATP binding"/>
    <property type="evidence" value="ECO:0007669"/>
    <property type="project" value="UniProtKB-KW"/>
</dbReference>
<organism evidence="23">
    <name type="scientific">Jaagichlorella roystonensis</name>
    <dbReference type="NCBI Taxonomy" id="1052852"/>
    <lineage>
        <taxon>Eukaryota</taxon>
        <taxon>Viridiplantae</taxon>
        <taxon>Chlorophyta</taxon>
        <taxon>core chlorophytes</taxon>
        <taxon>Trebouxiophyceae</taxon>
        <taxon>Watanabeales</taxon>
        <taxon>Watanabeaceae</taxon>
        <taxon>Jaagichlorella</taxon>
    </lineage>
</organism>
<keyword evidence="14" id="KW-0406">Ion transport</keyword>
<evidence type="ECO:0000256" key="20">
    <source>
        <dbReference type="SAM" id="MobiDB-lite"/>
    </source>
</evidence>
<evidence type="ECO:0000313" key="23">
    <source>
        <dbReference type="EMBL" id="QHU78319.1"/>
    </source>
</evidence>
<name>A0A6C0M711_9CHLO</name>
<accession>A0A6C0M711</accession>
<evidence type="ECO:0000256" key="6">
    <source>
        <dbReference type="ARBA" id="ARBA00022448"/>
    </source>
</evidence>
<keyword evidence="7" id="KW-0138">CF(0)</keyword>
<keyword evidence="16 21" id="KW-0472">Membrane</keyword>
<feature type="compositionally biased region" description="Polar residues" evidence="20">
    <location>
        <begin position="169"/>
        <end position="179"/>
    </location>
</feature>
<dbReference type="RefSeq" id="YP_009733023.1">
    <property type="nucleotide sequence ID" value="NC_046060.1"/>
</dbReference>
<feature type="region of interest" description="Disordered" evidence="20">
    <location>
        <begin position="168"/>
        <end position="253"/>
    </location>
</feature>
<dbReference type="GO" id="GO:0045259">
    <property type="term" value="C:proton-transporting ATP synthase complex"/>
    <property type="evidence" value="ECO:0007669"/>
    <property type="project" value="UniProtKB-KW"/>
</dbReference>
<feature type="transmembrane region" description="Helical" evidence="21">
    <location>
        <begin position="12"/>
        <end position="32"/>
    </location>
</feature>
<proteinExistence type="inferred from homology"/>